<dbReference type="InterPro" id="IPR054549">
    <property type="entry name" value="UVB_sens_RUS_dom"/>
</dbReference>
<dbReference type="AlphaFoldDB" id="A0A4Y2AL05"/>
<feature type="domain" description="Protein root UVB sensitive/RUS" evidence="7">
    <location>
        <begin position="40"/>
        <end position="276"/>
    </location>
</feature>
<feature type="transmembrane region" description="Helical" evidence="6">
    <location>
        <begin position="209"/>
        <end position="227"/>
    </location>
</feature>
<evidence type="ECO:0000256" key="2">
    <source>
        <dbReference type="ARBA" id="ARBA00007558"/>
    </source>
</evidence>
<evidence type="ECO:0000256" key="4">
    <source>
        <dbReference type="ARBA" id="ARBA00022989"/>
    </source>
</evidence>
<keyword evidence="5 6" id="KW-0472">Membrane</keyword>
<evidence type="ECO:0000256" key="3">
    <source>
        <dbReference type="ARBA" id="ARBA00022692"/>
    </source>
</evidence>
<dbReference type="OrthoDB" id="364779at2759"/>
<keyword evidence="10" id="KW-1185">Reference proteome</keyword>
<name>A0A4Y2AL05_ARAVE</name>
<evidence type="ECO:0000259" key="7">
    <source>
        <dbReference type="Pfam" id="PF04884"/>
    </source>
</evidence>
<evidence type="ECO:0000256" key="1">
    <source>
        <dbReference type="ARBA" id="ARBA00004370"/>
    </source>
</evidence>
<keyword evidence="4 6" id="KW-1133">Transmembrane helix</keyword>
<dbReference type="GO" id="GO:0016020">
    <property type="term" value="C:membrane"/>
    <property type="evidence" value="ECO:0007669"/>
    <property type="project" value="UniProtKB-SubCell"/>
</dbReference>
<evidence type="ECO:0000313" key="9">
    <source>
        <dbReference type="EMBL" id="GBL80533.1"/>
    </source>
</evidence>
<evidence type="ECO:0000256" key="5">
    <source>
        <dbReference type="ARBA" id="ARBA00023136"/>
    </source>
</evidence>
<reference evidence="9 10" key="1">
    <citation type="journal article" date="2019" name="Sci. Rep.">
        <title>Orb-weaving spider Araneus ventricosus genome elucidates the spidroin gene catalogue.</title>
        <authorList>
            <person name="Kono N."/>
            <person name="Nakamura H."/>
            <person name="Ohtoshi R."/>
            <person name="Moran D.A.P."/>
            <person name="Shinohara A."/>
            <person name="Yoshida Y."/>
            <person name="Fujiwara M."/>
            <person name="Mori M."/>
            <person name="Tomita M."/>
            <person name="Arakawa K."/>
        </authorList>
    </citation>
    <scope>NUCLEOTIDE SEQUENCE [LARGE SCALE GENOMIC DNA]</scope>
</reference>
<organism evidence="9 10">
    <name type="scientific">Araneus ventricosus</name>
    <name type="common">Orbweaver spider</name>
    <name type="synonym">Epeira ventricosa</name>
    <dbReference type="NCBI Taxonomy" id="182803"/>
    <lineage>
        <taxon>Eukaryota</taxon>
        <taxon>Metazoa</taxon>
        <taxon>Ecdysozoa</taxon>
        <taxon>Arthropoda</taxon>
        <taxon>Chelicerata</taxon>
        <taxon>Arachnida</taxon>
        <taxon>Araneae</taxon>
        <taxon>Araneomorphae</taxon>
        <taxon>Entelegynae</taxon>
        <taxon>Araneoidea</taxon>
        <taxon>Araneidae</taxon>
        <taxon>Araneus</taxon>
    </lineage>
</organism>
<comment type="subcellular location">
    <subcellularLocation>
        <location evidence="1">Membrane</location>
    </subcellularLocation>
</comment>
<keyword evidence="3 6" id="KW-0812">Transmembrane</keyword>
<evidence type="ECO:0000313" key="10">
    <source>
        <dbReference type="Proteomes" id="UP000499080"/>
    </source>
</evidence>
<evidence type="ECO:0000259" key="8">
    <source>
        <dbReference type="Pfam" id="PF24160"/>
    </source>
</evidence>
<gene>
    <name evidence="9" type="primary">RUS1_1</name>
    <name evidence="9" type="ORF">AVEN_225231_1</name>
</gene>
<dbReference type="PANTHER" id="PTHR12770:SF31">
    <property type="entry name" value="RUS FAMILY MEMBER 1"/>
    <property type="match status" value="1"/>
</dbReference>
<dbReference type="Proteomes" id="UP000499080">
    <property type="component" value="Unassembled WGS sequence"/>
</dbReference>
<dbReference type="Pfam" id="PF24160">
    <property type="entry name" value="UVB_sens_C"/>
    <property type="match status" value="1"/>
</dbReference>
<accession>A0A4Y2AL05</accession>
<evidence type="ECO:0000256" key="6">
    <source>
        <dbReference type="SAM" id="Phobius"/>
    </source>
</evidence>
<feature type="transmembrane region" description="Helical" evidence="6">
    <location>
        <begin position="163"/>
        <end position="188"/>
    </location>
</feature>
<proteinExistence type="inferred from homology"/>
<sequence>MGGKEQTRHVLETYGVTHRRIYHIKHSESKVETKEENLHYQSLTSFFFNAFLPHGYPDSVSKDYVQYQIWDSVQAFASSITGSICTHAVLKGVGVGDENASAIAATITWLLKDGVAMVGQIAFAWLQGTNLDSDCKKWRLFADGLNDIAMFIDLASVHFQKHFMFMICLSGLVKSIVGVAGGCTRAALTQHQARKNNMADVSAKDGSQETLVNLFALFVSLVILPSVTQSMVLTWIVYIVMASVHLIANYFAVTSVSMETFNESRFDIYASHFINEGLQGRKFLTVTEVNQKENLFRLSFWDNIQIKAGSSFRNIIRRRQCEEVKQFLKIYENCDYLLRVSRITSLKTIIYITFSPKATALTQIEAFYQACFVKSLLHHPHLPVKDKDSEPHLEAASREFVSRTLNDLLKSLEVMEFNTNTVTFNVDSWRAKW</sequence>
<dbReference type="InterPro" id="IPR006968">
    <property type="entry name" value="RUS_fam"/>
</dbReference>
<protein>
    <submittedName>
        <fullName evidence="9">RUS1 family protein C16orf58</fullName>
    </submittedName>
</protein>
<feature type="domain" description="Root UVB sensitive protein C-terminal" evidence="8">
    <location>
        <begin position="283"/>
        <end position="433"/>
    </location>
</feature>
<dbReference type="EMBL" id="BGPR01000022">
    <property type="protein sequence ID" value="GBL80533.1"/>
    <property type="molecule type" value="Genomic_DNA"/>
</dbReference>
<dbReference type="InterPro" id="IPR055412">
    <property type="entry name" value="UVB_sens_C"/>
</dbReference>
<comment type="similarity">
    <text evidence="2">Belongs to the RUS1 family.</text>
</comment>
<dbReference type="Pfam" id="PF04884">
    <property type="entry name" value="UVB_sens_prot"/>
    <property type="match status" value="1"/>
</dbReference>
<dbReference type="PANTHER" id="PTHR12770">
    <property type="entry name" value="RUS1 FAMILY PROTEIN C16ORF58"/>
    <property type="match status" value="1"/>
</dbReference>
<feature type="transmembrane region" description="Helical" evidence="6">
    <location>
        <begin position="233"/>
        <end position="253"/>
    </location>
</feature>
<comment type="caution">
    <text evidence="9">The sequence shown here is derived from an EMBL/GenBank/DDBJ whole genome shotgun (WGS) entry which is preliminary data.</text>
</comment>